<name>A0A1J5HKU6_9BACT</name>
<evidence type="ECO:0000313" key="2">
    <source>
        <dbReference type="Proteomes" id="UP000183758"/>
    </source>
</evidence>
<accession>A0A1J5HKU6</accession>
<dbReference type="EMBL" id="MNZM01000020">
    <property type="protein sequence ID" value="OIP85901.1"/>
    <property type="molecule type" value="Genomic_DNA"/>
</dbReference>
<gene>
    <name evidence="1" type="ORF">AUK04_00870</name>
</gene>
<dbReference type="Gene3D" id="3.30.2130.10">
    <property type="entry name" value="VC0802-like"/>
    <property type="match status" value="1"/>
</dbReference>
<comment type="caution">
    <text evidence="1">The sequence shown here is derived from an EMBL/GenBank/DDBJ whole genome shotgun (WGS) entry which is preliminary data.</text>
</comment>
<evidence type="ECO:0000313" key="1">
    <source>
        <dbReference type="EMBL" id="OIP85901.1"/>
    </source>
</evidence>
<organism evidence="1 2">
    <name type="scientific">Candidatus Roizmanbacteria bacterium CG2_30_33_16</name>
    <dbReference type="NCBI Taxonomy" id="1805340"/>
    <lineage>
        <taxon>Bacteria</taxon>
        <taxon>Candidatus Roizmaniibacteriota</taxon>
    </lineage>
</organism>
<proteinExistence type="predicted"/>
<dbReference type="AlphaFoldDB" id="A0A1J5HKU6"/>
<protein>
    <recommendedName>
        <fullName evidence="3">Aspartate kinase</fullName>
    </recommendedName>
</protein>
<dbReference type="Proteomes" id="UP000183758">
    <property type="component" value="Unassembled WGS sequence"/>
</dbReference>
<sequence>MITIPQVVEEIIQKQPFLIDMINDGLINHSSLARKIRLEIEEKLYKAVQLGAIVMALKRIKISTISKKPTLPFKNPDLMVRSQLMEVTVNSKNLERGDQLAKLHRLANEKGLFFTITQGVVETTIITGQSLKAQLYKIIHKENIIASFENLSAITIKLTRETVTTSGSYFEILKYLAWEKINIIEVVSTYTEFTIIFQDKDVDRAFSVLKKKL</sequence>
<reference evidence="1 2" key="1">
    <citation type="journal article" date="2016" name="Environ. Microbiol.">
        <title>Genomic resolution of a cold subsurface aquifer community provides metabolic insights for novel microbes adapted to high CO concentrations.</title>
        <authorList>
            <person name="Probst A.J."/>
            <person name="Castelle C.J."/>
            <person name="Singh A."/>
            <person name="Brown C.T."/>
            <person name="Anantharaman K."/>
            <person name="Sharon I."/>
            <person name="Hug L.A."/>
            <person name="Burstein D."/>
            <person name="Emerson J.B."/>
            <person name="Thomas B.C."/>
            <person name="Banfield J.F."/>
        </authorList>
    </citation>
    <scope>NUCLEOTIDE SEQUENCE [LARGE SCALE GENOMIC DNA]</scope>
    <source>
        <strain evidence="1">CG2_30_33_16</strain>
    </source>
</reference>
<evidence type="ECO:0008006" key="3">
    <source>
        <dbReference type="Google" id="ProtNLM"/>
    </source>
</evidence>